<dbReference type="AlphaFoldDB" id="A0A821WNC5"/>
<proteinExistence type="predicted"/>
<reference evidence="1" key="1">
    <citation type="submission" date="2021-02" db="EMBL/GenBank/DDBJ databases">
        <authorList>
            <person name="Steward A R."/>
        </authorList>
    </citation>
    <scope>NUCLEOTIDE SEQUENCE</scope>
</reference>
<protein>
    <submittedName>
        <fullName evidence="1">Uncharacterized protein</fullName>
    </submittedName>
</protein>
<evidence type="ECO:0000313" key="2">
    <source>
        <dbReference type="Proteomes" id="UP000663880"/>
    </source>
</evidence>
<gene>
    <name evidence="1" type="ORF">PMACD_LOCUS13416</name>
</gene>
<dbReference type="EMBL" id="CAJOBZ010000061">
    <property type="protein sequence ID" value="CAF4925513.1"/>
    <property type="molecule type" value="Genomic_DNA"/>
</dbReference>
<sequence>MLRENDCYFGDSTRQCLRRIAWPLHHLLQTTILETIVWFGDGGAQSVGLASRRRDESNPASGAAAGAGEAICRNFGVCLKVRRA</sequence>
<accession>A0A821WNC5</accession>
<comment type="caution">
    <text evidence="1">The sequence shown here is derived from an EMBL/GenBank/DDBJ whole genome shotgun (WGS) entry which is preliminary data.</text>
</comment>
<keyword evidence="2" id="KW-1185">Reference proteome</keyword>
<organism evidence="1 2">
    <name type="scientific">Pieris macdunnoughi</name>
    <dbReference type="NCBI Taxonomy" id="345717"/>
    <lineage>
        <taxon>Eukaryota</taxon>
        <taxon>Metazoa</taxon>
        <taxon>Ecdysozoa</taxon>
        <taxon>Arthropoda</taxon>
        <taxon>Hexapoda</taxon>
        <taxon>Insecta</taxon>
        <taxon>Pterygota</taxon>
        <taxon>Neoptera</taxon>
        <taxon>Endopterygota</taxon>
        <taxon>Lepidoptera</taxon>
        <taxon>Glossata</taxon>
        <taxon>Ditrysia</taxon>
        <taxon>Papilionoidea</taxon>
        <taxon>Pieridae</taxon>
        <taxon>Pierinae</taxon>
        <taxon>Pieris</taxon>
    </lineage>
</organism>
<evidence type="ECO:0000313" key="1">
    <source>
        <dbReference type="EMBL" id="CAF4925513.1"/>
    </source>
</evidence>
<dbReference type="Proteomes" id="UP000663880">
    <property type="component" value="Unassembled WGS sequence"/>
</dbReference>
<name>A0A821WNC5_9NEOP</name>